<gene>
    <name evidence="2" type="ORF">Q3M24_09355</name>
</gene>
<feature type="domain" description="Calcineurin-like phosphoesterase" evidence="1">
    <location>
        <begin position="438"/>
        <end position="660"/>
    </location>
</feature>
<dbReference type="SUPFAM" id="SSF56300">
    <property type="entry name" value="Metallo-dependent phosphatases"/>
    <property type="match status" value="1"/>
</dbReference>
<dbReference type="Gene3D" id="3.60.21.10">
    <property type="match status" value="1"/>
</dbReference>
<dbReference type="InterPro" id="IPR027417">
    <property type="entry name" value="P-loop_NTPase"/>
</dbReference>
<dbReference type="InterPro" id="IPR029052">
    <property type="entry name" value="Metallo-depent_PP-like"/>
</dbReference>
<protein>
    <submittedName>
        <fullName evidence="2">Metallophosphoesterase</fullName>
    </submittedName>
</protein>
<dbReference type="EMBL" id="CP159373">
    <property type="protein sequence ID" value="XCN74926.1"/>
    <property type="molecule type" value="Genomic_DNA"/>
</dbReference>
<accession>A0AAU8M0I8</accession>
<reference evidence="2" key="2">
    <citation type="submission" date="2024-06" db="EMBL/GenBank/DDBJ databases">
        <authorList>
            <person name="Plum-Jensen L.E."/>
            <person name="Schramm A."/>
            <person name="Marshall I.P.G."/>
        </authorList>
    </citation>
    <scope>NUCLEOTIDE SEQUENCE</scope>
    <source>
        <strain evidence="2">Rat1</strain>
    </source>
</reference>
<dbReference type="KEGG" id="eaj:Q3M24_09355"/>
<proteinExistence type="predicted"/>
<organism evidence="2">
    <name type="scientific">Candidatus Electrothrix aestuarii</name>
    <dbReference type="NCBI Taxonomy" id="3062594"/>
    <lineage>
        <taxon>Bacteria</taxon>
        <taxon>Pseudomonadati</taxon>
        <taxon>Thermodesulfobacteriota</taxon>
        <taxon>Desulfobulbia</taxon>
        <taxon>Desulfobulbales</taxon>
        <taxon>Desulfobulbaceae</taxon>
        <taxon>Candidatus Electrothrix</taxon>
    </lineage>
</organism>
<reference evidence="2" key="1">
    <citation type="journal article" date="2024" name="Syst. Appl. Microbiol.">
        <title>First single-strain enrichments of Electrothrix cable bacteria, description of E. aestuarii sp. nov. and E. rattekaaiensis sp. nov., and proposal of a cable bacteria taxonomy following the rules of the SeqCode.</title>
        <authorList>
            <person name="Plum-Jensen L.E."/>
            <person name="Schramm A."/>
            <person name="Marshall I.P.G."/>
        </authorList>
    </citation>
    <scope>NUCLEOTIDE SEQUENCE</scope>
    <source>
        <strain evidence="2">Rat1</strain>
    </source>
</reference>
<dbReference type="GO" id="GO:0016787">
    <property type="term" value="F:hydrolase activity"/>
    <property type="evidence" value="ECO:0007669"/>
    <property type="project" value="InterPro"/>
</dbReference>
<dbReference type="Pfam" id="PF00149">
    <property type="entry name" value="Metallophos"/>
    <property type="match status" value="1"/>
</dbReference>
<evidence type="ECO:0000313" key="2">
    <source>
        <dbReference type="EMBL" id="XCN74926.1"/>
    </source>
</evidence>
<evidence type="ECO:0000259" key="1">
    <source>
        <dbReference type="Pfam" id="PF00149"/>
    </source>
</evidence>
<dbReference type="InterPro" id="IPR004843">
    <property type="entry name" value="Calcineurin-like_PHP"/>
</dbReference>
<dbReference type="AlphaFoldDB" id="A0AAU8M0I8"/>
<name>A0AAU8M0I8_9BACT</name>
<dbReference type="SUPFAM" id="SSF52540">
    <property type="entry name" value="P-loop containing nucleoside triphosphate hydrolases"/>
    <property type="match status" value="1"/>
</dbReference>
<sequence>MADPFRKKLVPINTLQNIRGVDLPIGLTFVQLLVTGPPGSGKTYYINTIHGWPNEGYIDLTRKGWWKDKTLIYRPREVHLGLPFEGFPQALTVFDPDWLAAEKPLPLQLERIQLPPEGHRFLQSNWRQRYIFEFLLPKPDVIYQQRLGRKAEGYFPVDEVMTLDMIKRQVAVYQEVVLYLHRVRMQVYIREALEQPPLCIVEEGEPGIPAWATATSGPRPSLTTLDGWKWLILRRDPSNWLTITDQWQKISKESRVSFDGNPFELKLGERILRFYPELPLGVRRKYLRRNWLVTDPRTYGMQLCGFTRLCPGDTVMVGRANEEYQNIFHFEQDVAERHLTLSNSKGDIIITPLTEKRSIEIILVQDSERIDRVTERRYQALRTVRRIYGGDITPLPPDHALALIREVNTILEQEVYRPENNQGQPGGLIEFPKTLLPIIIGDLHAQVDNFLKIITENRFLAGLETDTAAVIILGDAVHSEVDGEMEDMDTSILMMDLILHFKQHFPRNFFYLKGNHDSFSESISKAGISQGILMRRCLLELRGQEYVKEMERFYDLLAYVVCSDSFIACHAGPSGKKVTRTKLINIHNHPKIQNDLINSRLKRPHYLAGYTKGDVKQFRKHMGLSKHTPFIVGHTPIDPSGGVWRNVADIKGHHIIFSGHADGPSLFIEVNSKMIPISYPSEPLIKLIGKIDDTDER</sequence>